<dbReference type="AlphaFoldDB" id="G8C006"/>
<keyword evidence="2" id="KW-1185">Reference proteome</keyword>
<accession>G8C006</accession>
<dbReference type="EMBL" id="HE612867">
    <property type="protein sequence ID" value="CCE65484.1"/>
    <property type="molecule type" value="Genomic_DNA"/>
</dbReference>
<reference evidence="1 2" key="1">
    <citation type="journal article" date="2011" name="Proc. Natl. Acad. Sci. U.S.A.">
        <title>Evolutionary erosion of yeast sex chromosomes by mating-type switching accidents.</title>
        <authorList>
            <person name="Gordon J.L."/>
            <person name="Armisen D."/>
            <person name="Proux-Wera E."/>
            <person name="Oheigeartaigh S.S."/>
            <person name="Byrne K.P."/>
            <person name="Wolfe K.H."/>
        </authorList>
    </citation>
    <scope>NUCLEOTIDE SEQUENCE [LARGE SCALE GENOMIC DNA]</scope>
    <source>
        <strain evidence="2">ATCC 24235 / CBS 4417 / NBRC 1672 / NRRL Y-8282 / UCD 70-5</strain>
    </source>
</reference>
<dbReference type="RefSeq" id="XP_003687918.1">
    <property type="nucleotide sequence ID" value="XM_003687870.1"/>
</dbReference>
<sequence>MGFIQAGVPSTRHKRERKLSYSKPVFSNVNGYVTIKKLKLPKPKTDPQGKVHLKLPTHSKVSTLGELPPEILQHIFVLVGNDGYYSMVYLNSYFHRVLKPTPHLIGLYFMQNYMKTVHLEDHRYLIVNANMYKNNLLFRFFLRHVFMKFMNSIHGFVSETDYTNNVIEEPHTKLNINNMVIKDYGVFFDFPLELAALSRFITIGNIDTCISDIINWHFEKFDFTKLSTDKITKENIRLMYSIKILLQLKGGVDAHASIDSPDPLVVMMNLLQTQFNLKIRQYTDEQTLKKKKSKLLRKMRKIIEPFIAEFYSHIDSKTHLSHPELWNLLHRIADIALIDLVTDLGGNPQYDLFF</sequence>
<dbReference type="OrthoDB" id="4038608at2759"/>
<gene>
    <name evidence="1" type="primary">TPHA0L01270</name>
    <name evidence="1" type="ordered locus">TPHA_0L01270</name>
</gene>
<dbReference type="HOGENOM" id="CLU_802142_0_0_1"/>
<protein>
    <submittedName>
        <fullName evidence="1">Uncharacterized protein</fullName>
    </submittedName>
</protein>
<name>G8C006_TETPH</name>
<dbReference type="GeneID" id="11531622"/>
<dbReference type="eggNOG" id="ENOG502S7GU">
    <property type="taxonomic scope" value="Eukaryota"/>
</dbReference>
<dbReference type="Proteomes" id="UP000005666">
    <property type="component" value="Chromosome 12"/>
</dbReference>
<proteinExistence type="predicted"/>
<evidence type="ECO:0000313" key="1">
    <source>
        <dbReference type="EMBL" id="CCE65484.1"/>
    </source>
</evidence>
<evidence type="ECO:0000313" key="2">
    <source>
        <dbReference type="Proteomes" id="UP000005666"/>
    </source>
</evidence>
<organism evidence="1 2">
    <name type="scientific">Tetrapisispora phaffii (strain ATCC 24235 / CBS 4417 / NBRC 1672 / NRRL Y-8282 / UCD 70-5)</name>
    <name type="common">Yeast</name>
    <name type="synonym">Fabospora phaffii</name>
    <dbReference type="NCBI Taxonomy" id="1071381"/>
    <lineage>
        <taxon>Eukaryota</taxon>
        <taxon>Fungi</taxon>
        <taxon>Dikarya</taxon>
        <taxon>Ascomycota</taxon>
        <taxon>Saccharomycotina</taxon>
        <taxon>Saccharomycetes</taxon>
        <taxon>Saccharomycetales</taxon>
        <taxon>Saccharomycetaceae</taxon>
        <taxon>Tetrapisispora</taxon>
    </lineage>
</organism>
<dbReference type="KEGG" id="tpf:TPHA_0L01270"/>